<reference evidence="1" key="1">
    <citation type="submission" date="2014-05" db="EMBL/GenBank/DDBJ databases">
        <authorList>
            <person name="Chronopoulou M."/>
        </authorList>
    </citation>
    <scope>NUCLEOTIDE SEQUENCE</scope>
    <source>
        <tissue evidence="1">Whole organism</tissue>
    </source>
</reference>
<accession>A0A0K2UT78</accession>
<sequence>MRTVVHLIVMDPREYCCGLPNLFSLVLDPGPVLLTVYLNN</sequence>
<protein>
    <submittedName>
        <fullName evidence="1">Uncharacterized protein</fullName>
    </submittedName>
</protein>
<organism evidence="1">
    <name type="scientific">Lepeophtheirus salmonis</name>
    <name type="common">Salmon louse</name>
    <name type="synonym">Caligus salmonis</name>
    <dbReference type="NCBI Taxonomy" id="72036"/>
    <lineage>
        <taxon>Eukaryota</taxon>
        <taxon>Metazoa</taxon>
        <taxon>Ecdysozoa</taxon>
        <taxon>Arthropoda</taxon>
        <taxon>Crustacea</taxon>
        <taxon>Multicrustacea</taxon>
        <taxon>Hexanauplia</taxon>
        <taxon>Copepoda</taxon>
        <taxon>Siphonostomatoida</taxon>
        <taxon>Caligidae</taxon>
        <taxon>Lepeophtheirus</taxon>
    </lineage>
</organism>
<proteinExistence type="predicted"/>
<evidence type="ECO:0000313" key="1">
    <source>
        <dbReference type="EMBL" id="CDW41469.1"/>
    </source>
</evidence>
<dbReference type="AlphaFoldDB" id="A0A0K2UT78"/>
<dbReference type="EMBL" id="HACA01024108">
    <property type="protein sequence ID" value="CDW41469.1"/>
    <property type="molecule type" value="Transcribed_RNA"/>
</dbReference>
<name>A0A0K2UT78_LEPSM</name>